<proteinExistence type="predicted"/>
<name>W2FWF9_PHYNI</name>
<organism evidence="1">
    <name type="scientific">Phytophthora nicotianae</name>
    <name type="common">Potato buckeye rot agent</name>
    <name type="synonym">Phytophthora parasitica</name>
    <dbReference type="NCBI Taxonomy" id="4792"/>
    <lineage>
        <taxon>Eukaryota</taxon>
        <taxon>Sar</taxon>
        <taxon>Stramenopiles</taxon>
        <taxon>Oomycota</taxon>
        <taxon>Peronosporomycetes</taxon>
        <taxon>Peronosporales</taxon>
        <taxon>Peronosporaceae</taxon>
        <taxon>Phytophthora</taxon>
    </lineage>
</organism>
<accession>W2FWF9</accession>
<protein>
    <submittedName>
        <fullName evidence="1">Uncharacterized protein</fullName>
    </submittedName>
</protein>
<reference evidence="1" key="1">
    <citation type="submission" date="2013-11" db="EMBL/GenBank/DDBJ databases">
        <title>The Genome Sequence of Phytophthora parasitica CJ02B3.</title>
        <authorList>
            <consortium name="The Broad Institute Genomics Platform"/>
            <person name="Russ C."/>
            <person name="Tyler B."/>
            <person name="Panabieres F."/>
            <person name="Shan W."/>
            <person name="Tripathy S."/>
            <person name="Grunwald N."/>
            <person name="Machado M."/>
            <person name="Johnson C.S."/>
            <person name="Arredondo F."/>
            <person name="Hong C."/>
            <person name="Coffey M."/>
            <person name="Young S.K."/>
            <person name="Zeng Q."/>
            <person name="Gargeya S."/>
            <person name="Fitzgerald M."/>
            <person name="Abouelleil A."/>
            <person name="Alvarado L."/>
            <person name="Chapman S.B."/>
            <person name="Gainer-Dewar J."/>
            <person name="Goldberg J."/>
            <person name="Griggs A."/>
            <person name="Gujja S."/>
            <person name="Hansen M."/>
            <person name="Howarth C."/>
            <person name="Imamovic A."/>
            <person name="Ireland A."/>
            <person name="Larimer J."/>
            <person name="McCowan C."/>
            <person name="Murphy C."/>
            <person name="Pearson M."/>
            <person name="Poon T.W."/>
            <person name="Priest M."/>
            <person name="Roberts A."/>
            <person name="Saif S."/>
            <person name="Shea T."/>
            <person name="Sykes S."/>
            <person name="Wortman J."/>
            <person name="Nusbaum C."/>
            <person name="Birren B."/>
        </authorList>
    </citation>
    <scope>NUCLEOTIDE SEQUENCE [LARGE SCALE GENOMIC DNA]</scope>
    <source>
        <strain evidence="1">CJ02B3</strain>
    </source>
</reference>
<dbReference type="Proteomes" id="UP000053236">
    <property type="component" value="Unassembled WGS sequence"/>
</dbReference>
<dbReference type="AlphaFoldDB" id="W2FWF9"/>
<dbReference type="EMBL" id="KI688939">
    <property type="protein sequence ID" value="ETK75148.1"/>
    <property type="molecule type" value="Genomic_DNA"/>
</dbReference>
<sequence>YVLDGCHHDLLEDLPPSQPKSEIVRLKKVELCKVASMMKRHILCY</sequence>
<gene>
    <name evidence="1" type="ORF">L915_18202</name>
</gene>
<feature type="non-terminal residue" evidence="1">
    <location>
        <position position="1"/>
    </location>
</feature>
<evidence type="ECO:0000313" key="1">
    <source>
        <dbReference type="EMBL" id="ETK75148.1"/>
    </source>
</evidence>